<evidence type="ECO:0000313" key="1">
    <source>
        <dbReference type="EMBL" id="PWY96463.1"/>
    </source>
</evidence>
<protein>
    <submittedName>
        <fullName evidence="1">Uncharacterized protein</fullName>
    </submittedName>
</protein>
<gene>
    <name evidence="1" type="ORF">BO94DRAFT_12255</name>
</gene>
<name>A0A317XD54_9EURO</name>
<accession>A0A317XD54</accession>
<reference evidence="1 2" key="1">
    <citation type="submission" date="2016-12" db="EMBL/GenBank/DDBJ databases">
        <title>The genomes of Aspergillus section Nigri reveals drivers in fungal speciation.</title>
        <authorList>
            <consortium name="DOE Joint Genome Institute"/>
            <person name="Vesth T.C."/>
            <person name="Nybo J."/>
            <person name="Theobald S."/>
            <person name="Brandl J."/>
            <person name="Frisvad J.C."/>
            <person name="Nielsen K.F."/>
            <person name="Lyhne E.K."/>
            <person name="Kogle M.E."/>
            <person name="Kuo A."/>
            <person name="Riley R."/>
            <person name="Clum A."/>
            <person name="Nolan M."/>
            <person name="Lipzen A."/>
            <person name="Salamov A."/>
            <person name="Henrissat B."/>
            <person name="Wiebenga A."/>
            <person name="De Vries R.P."/>
            <person name="Grigoriev I.V."/>
            <person name="Mortensen U.H."/>
            <person name="Andersen M.R."/>
            <person name="Baker S.E."/>
        </authorList>
    </citation>
    <scope>NUCLEOTIDE SEQUENCE [LARGE SCALE GENOMIC DNA]</scope>
    <source>
        <strain evidence="1 2">CBS 115572</strain>
    </source>
</reference>
<dbReference type="Proteomes" id="UP000246702">
    <property type="component" value="Unassembled WGS sequence"/>
</dbReference>
<organism evidence="1 2">
    <name type="scientific">Aspergillus sclerotioniger CBS 115572</name>
    <dbReference type="NCBI Taxonomy" id="1450535"/>
    <lineage>
        <taxon>Eukaryota</taxon>
        <taxon>Fungi</taxon>
        <taxon>Dikarya</taxon>
        <taxon>Ascomycota</taxon>
        <taxon>Pezizomycotina</taxon>
        <taxon>Eurotiomycetes</taxon>
        <taxon>Eurotiomycetidae</taxon>
        <taxon>Eurotiales</taxon>
        <taxon>Aspergillaceae</taxon>
        <taxon>Aspergillus</taxon>
        <taxon>Aspergillus subgen. Circumdati</taxon>
    </lineage>
</organism>
<proteinExistence type="predicted"/>
<dbReference type="EMBL" id="MSFK01000001">
    <property type="protein sequence ID" value="PWY96463.1"/>
    <property type="molecule type" value="Genomic_DNA"/>
</dbReference>
<dbReference type="RefSeq" id="XP_025473224.1">
    <property type="nucleotide sequence ID" value="XM_025605583.1"/>
</dbReference>
<comment type="caution">
    <text evidence="1">The sequence shown here is derived from an EMBL/GenBank/DDBJ whole genome shotgun (WGS) entry which is preliminary data.</text>
</comment>
<evidence type="ECO:0000313" key="2">
    <source>
        <dbReference type="Proteomes" id="UP000246702"/>
    </source>
</evidence>
<dbReference type="GeneID" id="37107726"/>
<keyword evidence="2" id="KW-1185">Reference proteome</keyword>
<sequence length="99" mass="11142">MCMGNQITNQPAYNIPFSTNTISDYDRMNLLSSTDHPVTYLPNPLSTQYLRTTTPIVPREESHTSPSYLPIGPLTPINQSNMFASPFFPNDRAFSPFVN</sequence>
<dbReference type="AlphaFoldDB" id="A0A317XD54"/>